<name>A0ABQ9F9W2_TEGGR</name>
<feature type="signal peptide" evidence="5">
    <location>
        <begin position="1"/>
        <end position="20"/>
    </location>
</feature>
<dbReference type="InterPro" id="IPR029760">
    <property type="entry name" value="GPX_CS"/>
</dbReference>
<organism evidence="6 7">
    <name type="scientific">Tegillarca granosa</name>
    <name type="common">Malaysian cockle</name>
    <name type="synonym">Anadara granosa</name>
    <dbReference type="NCBI Taxonomy" id="220873"/>
    <lineage>
        <taxon>Eukaryota</taxon>
        <taxon>Metazoa</taxon>
        <taxon>Spiralia</taxon>
        <taxon>Lophotrochozoa</taxon>
        <taxon>Mollusca</taxon>
        <taxon>Bivalvia</taxon>
        <taxon>Autobranchia</taxon>
        <taxon>Pteriomorphia</taxon>
        <taxon>Arcoida</taxon>
        <taxon>Arcoidea</taxon>
        <taxon>Arcidae</taxon>
        <taxon>Tegillarca</taxon>
    </lineage>
</organism>
<keyword evidence="3 4" id="KW-0560">Oxidoreductase</keyword>
<gene>
    <name evidence="6" type="ORF">KUTeg_008724</name>
</gene>
<evidence type="ECO:0000256" key="1">
    <source>
        <dbReference type="ARBA" id="ARBA00006926"/>
    </source>
</evidence>
<keyword evidence="5" id="KW-0732">Signal</keyword>
<evidence type="ECO:0000256" key="2">
    <source>
        <dbReference type="ARBA" id="ARBA00022559"/>
    </source>
</evidence>
<dbReference type="InterPro" id="IPR036249">
    <property type="entry name" value="Thioredoxin-like_sf"/>
</dbReference>
<evidence type="ECO:0000256" key="3">
    <source>
        <dbReference type="ARBA" id="ARBA00023002"/>
    </source>
</evidence>
<dbReference type="Pfam" id="PF00255">
    <property type="entry name" value="GSHPx"/>
    <property type="match status" value="1"/>
</dbReference>
<evidence type="ECO:0000313" key="6">
    <source>
        <dbReference type="EMBL" id="KAJ8314163.1"/>
    </source>
</evidence>
<dbReference type="Gene3D" id="3.40.30.10">
    <property type="entry name" value="Glutaredoxin"/>
    <property type="match status" value="1"/>
</dbReference>
<dbReference type="PRINTS" id="PR01011">
    <property type="entry name" value="GLUTPROXDASE"/>
</dbReference>
<accession>A0ABQ9F9W2</accession>
<dbReference type="Proteomes" id="UP001217089">
    <property type="component" value="Unassembled WGS sequence"/>
</dbReference>
<feature type="chain" id="PRO_5045199839" description="Glutathione peroxidase" evidence="5">
    <location>
        <begin position="21"/>
        <end position="223"/>
    </location>
</feature>
<dbReference type="InterPro" id="IPR000889">
    <property type="entry name" value="Glutathione_peroxidase"/>
</dbReference>
<evidence type="ECO:0000256" key="4">
    <source>
        <dbReference type="RuleBase" id="RU000499"/>
    </source>
</evidence>
<comment type="caution">
    <text evidence="6">The sequence shown here is derived from an EMBL/GenBank/DDBJ whole genome shotgun (WGS) entry which is preliminary data.</text>
</comment>
<dbReference type="PANTHER" id="PTHR11592:SF78">
    <property type="entry name" value="GLUTATHIONE PEROXIDASE"/>
    <property type="match status" value="1"/>
</dbReference>
<evidence type="ECO:0000313" key="7">
    <source>
        <dbReference type="Proteomes" id="UP001217089"/>
    </source>
</evidence>
<reference evidence="6 7" key="1">
    <citation type="submission" date="2022-12" db="EMBL/GenBank/DDBJ databases">
        <title>Chromosome-level genome of Tegillarca granosa.</title>
        <authorList>
            <person name="Kim J."/>
        </authorList>
    </citation>
    <scope>NUCLEOTIDE SEQUENCE [LARGE SCALE GENOMIC DNA]</scope>
    <source>
        <strain evidence="6">Teg-2019</strain>
        <tissue evidence="6">Adductor muscle</tissue>
    </source>
</reference>
<keyword evidence="2 4" id="KW-0575">Peroxidase</keyword>
<dbReference type="PANTHER" id="PTHR11592">
    <property type="entry name" value="GLUTATHIONE PEROXIDASE"/>
    <property type="match status" value="1"/>
</dbReference>
<sequence>MGVQFVSSLLTLLLSTSISCERVYSVCEERKNDKSAYDFTVKDVDGNLKSFEFTPQYKELNALVKEFQNLNLPIKIIGFPCNQFAHQEPAANKTELLNGLRYVRPGNQFVPLFDLMNKTDVNGENESVIYTYLKDLCPIPTDATFEVEELFWKPIKPYDISWNFEKFIIDTNGTPRLRFRPKVPPLEIKEILVELTKKTSWKPGSNHFIETRLKAVEEKFSEK</sequence>
<comment type="similarity">
    <text evidence="1 4">Belongs to the glutathione peroxidase family.</text>
</comment>
<dbReference type="PROSITE" id="PS00763">
    <property type="entry name" value="GLUTATHIONE_PEROXID_2"/>
    <property type="match status" value="1"/>
</dbReference>
<dbReference type="SUPFAM" id="SSF52833">
    <property type="entry name" value="Thioredoxin-like"/>
    <property type="match status" value="1"/>
</dbReference>
<dbReference type="EMBL" id="JARBDR010000342">
    <property type="protein sequence ID" value="KAJ8314163.1"/>
    <property type="molecule type" value="Genomic_DNA"/>
</dbReference>
<evidence type="ECO:0000256" key="5">
    <source>
        <dbReference type="SAM" id="SignalP"/>
    </source>
</evidence>
<proteinExistence type="inferred from homology"/>
<keyword evidence="7" id="KW-1185">Reference proteome</keyword>
<protein>
    <recommendedName>
        <fullName evidence="4">Glutathione peroxidase</fullName>
    </recommendedName>
</protein>
<dbReference type="PROSITE" id="PS51355">
    <property type="entry name" value="GLUTATHIONE_PEROXID_3"/>
    <property type="match status" value="1"/>
</dbReference>